<feature type="domain" description="Peptidase S1" evidence="6">
    <location>
        <begin position="1506"/>
        <end position="1709"/>
    </location>
</feature>
<feature type="domain" description="Peptidase S1" evidence="6">
    <location>
        <begin position="264"/>
        <end position="491"/>
    </location>
</feature>
<dbReference type="PRINTS" id="PR00722">
    <property type="entry name" value="CHYMOTRYPSIN"/>
</dbReference>
<keyword evidence="3" id="KW-0720">Serine protease</keyword>
<feature type="domain" description="Peptidase S1" evidence="6">
    <location>
        <begin position="1070"/>
        <end position="1281"/>
    </location>
</feature>
<dbReference type="PROSITE" id="PS00134">
    <property type="entry name" value="TRYPSIN_HIS"/>
    <property type="match status" value="1"/>
</dbReference>
<evidence type="ECO:0000256" key="2">
    <source>
        <dbReference type="ARBA" id="ARBA00022801"/>
    </source>
</evidence>
<sequence length="1871" mass="209740">RRNFYVACPENLNGKDSPRAENFDEADTKIVGGFIAKPNQFPFQVALYYKGSLRCGGSIIDPSWILTAAHCVGVEQLSILAGSNILGVGGSWRNVVETIIHEDYGNFKNDIALMRLDRPLNFSDSIQSVELLEENIPALSEVTICGWGRTSNIGFISTLLKYNVIEKLDNKNCSFATPTFNFDGVLCLGHSINNGACNGDSGGSAIYNGKLCGLANFVVGGCGSSFPDGYAKISYYIDWIKQKMLKYDENEVKSFIQSKMTARIIGGWEAEPHQFTSQVVVYIERNEKKSLCGGTIIERCWVITKASCFHDDDLPQMITVHAGTHSINYNGTTRKVKRIITHENFSQKDNRNDIALVELKKCLTYSKSIKKAELEKTFNPMKKEVTVVGYGNSEDKWDNGVESNVLKYNKLKLMSVENCKKYALTFSHPGKFCLKQTKNNAVCYGDAGGGAFCDGKLCGITSIIFKPCTAVRPSLYTKISYYYKWIRRFTHRYRSITKSARISGGWVAKPRQFPSQVIIFIRRNEYSTECTGTIIERCLVINLIKKLQLASLHSPLFQFYSQINRMRMQENHKILTLLTFICIINLCTTKERKNARIMGGQDAEKNQFPSQVIINRGDKYACTGSIIERCWVITAASCFKNGQKDISVVAGTNSRKVGGIEKEVKKIFIHENFSAKTYENDIALLKLKECLNFKKKKSIRKIKFSNRSDEKMTEVIVVGWGNTSPLTEPSLNLKYTKLKAMMDFDCREMSDSYNYPGMFCLVAQNGSASCNGDVGGGVICDGILCGITSFVFRPCGSKTPSIYTRVSHYCSWIWNTINHFIQSEMTARMYGGWEAKSHQFPSQVVVYFKRNEKESFCGGTIIERCWVLTAASCFRDNDIPQFVTIKAGTHSVAYGGTERKVKRIITHENFSQKDRRNDIALVELKKCLTYTKSIKKAELEKTFNPMKKEVTIAGFGFGTDGNHTTSSAILKYNKLKLMSTENCQKHSSLFYHPGKFCLKQTNINGACKGDVGGGAFCDGKLCGITSFMFEPCGRIVMQQSNKIIKTTTTLMIIFAFNLSDVISSRKSARISGGWVAKPRQFPSQVIIFIRRNEYSTECTGTIIERCWVITAAACFRDSDPLVNITIKAGISNSIDRNGARRKVKRIVIHEKYANNPRRNDIALVELKKCLSYRKSIKKAELERSFNPMRREVTISGYGISNKNDGVISTVLKYNKLELMSMDSCHNSNEDFNHSGIFCLKQTRRKGACYGDLGGGAFCDGKLCGIASIIYQYCASIRPSGYMKISHYYKWIRRFTHRHRSNTGDKYACTGSIIERCWVITAASCFKNGQKDISVVAGTNSRKVGGIEKEVKKIFIHENFSAKTYENDIALLKLKECLNFKKKKSIRKIKFSNRSDEKMTEVIVVGWGNTSPLTEPSLNLKYTKLKAMMDFDCREMSDSYNYPGMFCLVAQNGSASCNGDVGGGVICDGILCGITSFVFRPCGSKTPSIYTRVSHYCSWIWNTINHGSVIDKCWVITAASCFNGVEMARVTVKAGTNDIYYGGIPKEVEKIIIHENYDVINMQYDIALLKLQSCFKLGKTIKKIKLDKKFEPLNNEVTIVGWGSTFDTVPNEWLRHNTLKIMGDYQCQYTSKVYDHPGIFCLIEDKTGACDGDKGGAAICDEKLCGITSIIAHPCAGRNQFSSQVIVKWKKRFACTGNIISRCWVLTVASCFDVDKPQNVSIVAGTNVNGIGGTKRKVARVIIHEQYMQSVNKFDIALLELKKCLNLNDYNSIMKIKLINKKPGSTYTETCHKISARYNHPGIFCLHQRFYAPTGFHRPCLAGKGGAAICNGTLCGLGSIICEKCFASTPLGYTNLNYFRPWIESSIETKLE</sequence>
<evidence type="ECO:0000313" key="7">
    <source>
        <dbReference type="EMBL" id="CRL03495.1"/>
    </source>
</evidence>
<evidence type="ECO:0000259" key="6">
    <source>
        <dbReference type="PROSITE" id="PS50240"/>
    </source>
</evidence>
<organism evidence="7 8">
    <name type="scientific">Clunio marinus</name>
    <dbReference type="NCBI Taxonomy" id="568069"/>
    <lineage>
        <taxon>Eukaryota</taxon>
        <taxon>Metazoa</taxon>
        <taxon>Ecdysozoa</taxon>
        <taxon>Arthropoda</taxon>
        <taxon>Hexapoda</taxon>
        <taxon>Insecta</taxon>
        <taxon>Pterygota</taxon>
        <taxon>Neoptera</taxon>
        <taxon>Endopterygota</taxon>
        <taxon>Diptera</taxon>
        <taxon>Nematocera</taxon>
        <taxon>Chironomoidea</taxon>
        <taxon>Chironomidae</taxon>
        <taxon>Clunio</taxon>
    </lineage>
</organism>
<dbReference type="PANTHER" id="PTHR24276">
    <property type="entry name" value="POLYSERASE-RELATED"/>
    <property type="match status" value="1"/>
</dbReference>
<dbReference type="InterPro" id="IPR050430">
    <property type="entry name" value="Peptidase_S1"/>
</dbReference>
<dbReference type="PANTHER" id="PTHR24276:SF98">
    <property type="entry name" value="FI18310P1-RELATED"/>
    <property type="match status" value="1"/>
</dbReference>
<evidence type="ECO:0000313" key="8">
    <source>
        <dbReference type="Proteomes" id="UP000183832"/>
    </source>
</evidence>
<dbReference type="Gene3D" id="2.40.10.10">
    <property type="entry name" value="Trypsin-like serine proteases"/>
    <property type="match status" value="11"/>
</dbReference>
<dbReference type="PROSITE" id="PS50240">
    <property type="entry name" value="TRYPSIN_DOM"/>
    <property type="match status" value="8"/>
</dbReference>
<protein>
    <submittedName>
        <fullName evidence="7">CLUMA_CG016525, isoform A</fullName>
    </submittedName>
</protein>
<dbReference type="SUPFAM" id="SSF50494">
    <property type="entry name" value="Trypsin-like serine proteases"/>
    <property type="match status" value="9"/>
</dbReference>
<dbReference type="GO" id="GO:0004252">
    <property type="term" value="F:serine-type endopeptidase activity"/>
    <property type="evidence" value="ECO:0007669"/>
    <property type="project" value="InterPro"/>
</dbReference>
<name>A0A1J1ITG1_9DIPT</name>
<keyword evidence="8" id="KW-1185">Reference proteome</keyword>
<evidence type="ECO:0000256" key="4">
    <source>
        <dbReference type="ARBA" id="ARBA00023157"/>
    </source>
</evidence>
<dbReference type="STRING" id="568069.A0A1J1ITG1"/>
<dbReference type="InterPro" id="IPR001254">
    <property type="entry name" value="Trypsin_dom"/>
</dbReference>
<dbReference type="OrthoDB" id="10059102at2759"/>
<feature type="domain" description="Peptidase S1" evidence="6">
    <location>
        <begin position="829"/>
        <end position="1080"/>
    </location>
</feature>
<dbReference type="Pfam" id="PF00089">
    <property type="entry name" value="Trypsin"/>
    <property type="match status" value="7"/>
</dbReference>
<dbReference type="FunFam" id="2.40.10.10:FF:000068">
    <property type="entry name" value="transmembrane protease serine 2"/>
    <property type="match status" value="8"/>
</dbReference>
<gene>
    <name evidence="7" type="primary">putative Serine protease SP24D</name>
    <name evidence="7" type="ORF">CLUMA_CG016525</name>
</gene>
<comment type="similarity">
    <text evidence="5">Belongs to the peptidase S1 family. CLIP subfamily.</text>
</comment>
<evidence type="ECO:0000256" key="1">
    <source>
        <dbReference type="ARBA" id="ARBA00022670"/>
    </source>
</evidence>
<dbReference type="CDD" id="cd00190">
    <property type="entry name" value="Tryp_SPc"/>
    <property type="match status" value="7"/>
</dbReference>
<feature type="domain" description="Peptidase S1" evidence="6">
    <location>
        <begin position="30"/>
        <end position="245"/>
    </location>
</feature>
<keyword evidence="1" id="KW-0645">Protease</keyword>
<dbReference type="GO" id="GO:0006508">
    <property type="term" value="P:proteolysis"/>
    <property type="evidence" value="ECO:0007669"/>
    <property type="project" value="UniProtKB-KW"/>
</dbReference>
<feature type="domain" description="Peptidase S1" evidence="6">
    <location>
        <begin position="1705"/>
        <end position="1867"/>
    </location>
</feature>
<dbReference type="SMART" id="SM00020">
    <property type="entry name" value="Tryp_SPc"/>
    <property type="match status" value="7"/>
</dbReference>
<dbReference type="Proteomes" id="UP000183832">
    <property type="component" value="Unassembled WGS sequence"/>
</dbReference>
<feature type="non-terminal residue" evidence="7">
    <location>
        <position position="1"/>
    </location>
</feature>
<dbReference type="InterPro" id="IPR018114">
    <property type="entry name" value="TRYPSIN_HIS"/>
</dbReference>
<keyword evidence="4" id="KW-1015">Disulfide bond</keyword>
<accession>A0A1J1ITG1</accession>
<keyword evidence="2" id="KW-0378">Hydrolase</keyword>
<feature type="domain" description="Peptidase S1" evidence="6">
    <location>
        <begin position="597"/>
        <end position="818"/>
    </location>
</feature>
<dbReference type="EMBL" id="CVRI01000059">
    <property type="protein sequence ID" value="CRL03495.1"/>
    <property type="molecule type" value="Genomic_DNA"/>
</dbReference>
<feature type="domain" description="Peptidase S1" evidence="6">
    <location>
        <begin position="1252"/>
        <end position="1504"/>
    </location>
</feature>
<dbReference type="InterPro" id="IPR001314">
    <property type="entry name" value="Peptidase_S1A"/>
</dbReference>
<dbReference type="InterPro" id="IPR043504">
    <property type="entry name" value="Peptidase_S1_PA_chymotrypsin"/>
</dbReference>
<evidence type="ECO:0000256" key="3">
    <source>
        <dbReference type="ARBA" id="ARBA00022825"/>
    </source>
</evidence>
<proteinExistence type="inferred from homology"/>
<dbReference type="InterPro" id="IPR009003">
    <property type="entry name" value="Peptidase_S1_PA"/>
</dbReference>
<evidence type="ECO:0000256" key="5">
    <source>
        <dbReference type="ARBA" id="ARBA00024195"/>
    </source>
</evidence>
<reference evidence="7 8" key="1">
    <citation type="submission" date="2015-04" db="EMBL/GenBank/DDBJ databases">
        <authorList>
            <person name="Syromyatnikov M.Y."/>
            <person name="Popov V.N."/>
        </authorList>
    </citation>
    <scope>NUCLEOTIDE SEQUENCE [LARGE SCALE GENOMIC DNA]</scope>
</reference>